<proteinExistence type="predicted"/>
<keyword evidence="3" id="KW-1185">Reference proteome</keyword>
<evidence type="ECO:0000313" key="3">
    <source>
        <dbReference type="Proteomes" id="UP001285441"/>
    </source>
</evidence>
<feature type="domain" description="GST N-terminal" evidence="1">
    <location>
        <begin position="11"/>
        <end position="93"/>
    </location>
</feature>
<dbReference type="Pfam" id="PF22041">
    <property type="entry name" value="GST_C_7"/>
    <property type="match status" value="1"/>
</dbReference>
<dbReference type="Gene3D" id="1.20.1050.10">
    <property type="match status" value="1"/>
</dbReference>
<reference evidence="2" key="2">
    <citation type="submission" date="2023-06" db="EMBL/GenBank/DDBJ databases">
        <authorList>
            <consortium name="Lawrence Berkeley National Laboratory"/>
            <person name="Haridas S."/>
            <person name="Hensen N."/>
            <person name="Bonometti L."/>
            <person name="Westerberg I."/>
            <person name="Brannstrom I.O."/>
            <person name="Guillou S."/>
            <person name="Cros-Aarteil S."/>
            <person name="Calhoun S."/>
            <person name="Kuo A."/>
            <person name="Mondo S."/>
            <person name="Pangilinan J."/>
            <person name="Riley R."/>
            <person name="LaButti K."/>
            <person name="Andreopoulos B."/>
            <person name="Lipzen A."/>
            <person name="Chen C."/>
            <person name="Yanf M."/>
            <person name="Daum C."/>
            <person name="Ng V."/>
            <person name="Clum A."/>
            <person name="Steindorff A."/>
            <person name="Ohm R."/>
            <person name="Martin F."/>
            <person name="Silar P."/>
            <person name="Natvig D."/>
            <person name="Lalanne C."/>
            <person name="Gautier V."/>
            <person name="Ament-velasquez S.L."/>
            <person name="Kruys A."/>
            <person name="Hutchinson M.I."/>
            <person name="Powell A.J."/>
            <person name="Barry K."/>
            <person name="Miller A.N."/>
            <person name="Grigoriev I.V."/>
            <person name="Debuchy R."/>
            <person name="Gladieux P."/>
            <person name="Thoren M.H."/>
            <person name="Johannesson H."/>
        </authorList>
    </citation>
    <scope>NUCLEOTIDE SEQUENCE</scope>
    <source>
        <strain evidence="2">CBS 232.78</strain>
    </source>
</reference>
<sequence length="238" mass="27398">MASEKIIFFDIPTKAPRTAWSFNPWRTRFILNYKGLDYETEWLEYPEIKPRLQNHVPPREIYTVPTILMPDGTYVTDSREIAKYLEEKYPSPSLHLDSPYIPKITAAMIAAHEPLRPIFVPLVPKRFLDEASHPFWYRTREETVGMSLDEYAKQGGDAAFDKVIPGLQAATALLKEKPEGPYFNGNELGYADFLWAGILIFWQKLGDDVFEELLKRAGDRQPHLDLLEALKPLSAKND</sequence>
<dbReference type="Gene3D" id="3.40.30.10">
    <property type="entry name" value="Glutaredoxin"/>
    <property type="match status" value="1"/>
</dbReference>
<evidence type="ECO:0000313" key="2">
    <source>
        <dbReference type="EMBL" id="KAK3392777.1"/>
    </source>
</evidence>
<dbReference type="Proteomes" id="UP001285441">
    <property type="component" value="Unassembled WGS sequence"/>
</dbReference>
<accession>A0AAE0P3Z2</accession>
<organism evidence="2 3">
    <name type="scientific">Podospora didyma</name>
    <dbReference type="NCBI Taxonomy" id="330526"/>
    <lineage>
        <taxon>Eukaryota</taxon>
        <taxon>Fungi</taxon>
        <taxon>Dikarya</taxon>
        <taxon>Ascomycota</taxon>
        <taxon>Pezizomycotina</taxon>
        <taxon>Sordariomycetes</taxon>
        <taxon>Sordariomycetidae</taxon>
        <taxon>Sordariales</taxon>
        <taxon>Podosporaceae</taxon>
        <taxon>Podospora</taxon>
    </lineage>
</organism>
<gene>
    <name evidence="2" type="ORF">B0H63DRAFT_456588</name>
</gene>
<comment type="caution">
    <text evidence="2">The sequence shown here is derived from an EMBL/GenBank/DDBJ whole genome shotgun (WGS) entry which is preliminary data.</text>
</comment>
<dbReference type="InterPro" id="IPR036282">
    <property type="entry name" value="Glutathione-S-Trfase_C_sf"/>
</dbReference>
<dbReference type="PROSITE" id="PS50404">
    <property type="entry name" value="GST_NTER"/>
    <property type="match status" value="1"/>
</dbReference>
<dbReference type="InterPro" id="IPR004045">
    <property type="entry name" value="Glutathione_S-Trfase_N"/>
</dbReference>
<evidence type="ECO:0000259" key="1">
    <source>
        <dbReference type="PROSITE" id="PS50404"/>
    </source>
</evidence>
<name>A0AAE0P3Z2_9PEZI</name>
<dbReference type="SUPFAM" id="SSF47616">
    <property type="entry name" value="GST C-terminal domain-like"/>
    <property type="match status" value="1"/>
</dbReference>
<dbReference type="InterPro" id="IPR054416">
    <property type="entry name" value="GST_UstS-like_C"/>
</dbReference>
<protein>
    <recommendedName>
        <fullName evidence="1">GST N-terminal domain-containing protein</fullName>
    </recommendedName>
</protein>
<dbReference type="AlphaFoldDB" id="A0AAE0P3Z2"/>
<reference evidence="2" key="1">
    <citation type="journal article" date="2023" name="Mol. Phylogenet. Evol.">
        <title>Genome-scale phylogeny and comparative genomics of the fungal order Sordariales.</title>
        <authorList>
            <person name="Hensen N."/>
            <person name="Bonometti L."/>
            <person name="Westerberg I."/>
            <person name="Brannstrom I.O."/>
            <person name="Guillou S."/>
            <person name="Cros-Aarteil S."/>
            <person name="Calhoun S."/>
            <person name="Haridas S."/>
            <person name="Kuo A."/>
            <person name="Mondo S."/>
            <person name="Pangilinan J."/>
            <person name="Riley R."/>
            <person name="LaButti K."/>
            <person name="Andreopoulos B."/>
            <person name="Lipzen A."/>
            <person name="Chen C."/>
            <person name="Yan M."/>
            <person name="Daum C."/>
            <person name="Ng V."/>
            <person name="Clum A."/>
            <person name="Steindorff A."/>
            <person name="Ohm R.A."/>
            <person name="Martin F."/>
            <person name="Silar P."/>
            <person name="Natvig D.O."/>
            <person name="Lalanne C."/>
            <person name="Gautier V."/>
            <person name="Ament-Velasquez S.L."/>
            <person name="Kruys A."/>
            <person name="Hutchinson M.I."/>
            <person name="Powell A.J."/>
            <person name="Barry K."/>
            <person name="Miller A.N."/>
            <person name="Grigoriev I.V."/>
            <person name="Debuchy R."/>
            <person name="Gladieux P."/>
            <person name="Hiltunen Thoren M."/>
            <person name="Johannesson H."/>
        </authorList>
    </citation>
    <scope>NUCLEOTIDE SEQUENCE</scope>
    <source>
        <strain evidence="2">CBS 232.78</strain>
    </source>
</reference>
<dbReference type="Pfam" id="PF13409">
    <property type="entry name" value="GST_N_2"/>
    <property type="match status" value="1"/>
</dbReference>
<dbReference type="InterPro" id="IPR036249">
    <property type="entry name" value="Thioredoxin-like_sf"/>
</dbReference>
<dbReference type="CDD" id="cd03038">
    <property type="entry name" value="GST_N_etherase_LigE"/>
    <property type="match status" value="1"/>
</dbReference>
<dbReference type="SUPFAM" id="SSF52833">
    <property type="entry name" value="Thioredoxin-like"/>
    <property type="match status" value="1"/>
</dbReference>
<dbReference type="EMBL" id="JAULSW010000001">
    <property type="protein sequence ID" value="KAK3392777.1"/>
    <property type="molecule type" value="Genomic_DNA"/>
</dbReference>